<keyword evidence="8" id="KW-0695">RNA-directed DNA polymerase</keyword>
<dbReference type="InterPro" id="IPR043502">
    <property type="entry name" value="DNA/RNA_pol_sf"/>
</dbReference>
<dbReference type="GO" id="GO:0015074">
    <property type="term" value="P:DNA integration"/>
    <property type="evidence" value="ECO:0007669"/>
    <property type="project" value="InterPro"/>
</dbReference>
<accession>A0A9K3HQ32</accession>
<dbReference type="InterPro" id="IPR000477">
    <property type="entry name" value="RT_dom"/>
</dbReference>
<dbReference type="Pfam" id="PF17921">
    <property type="entry name" value="Integrase_H2C2"/>
    <property type="match status" value="1"/>
</dbReference>
<dbReference type="Gene3D" id="3.30.70.270">
    <property type="match status" value="2"/>
</dbReference>
<evidence type="ECO:0000256" key="7">
    <source>
        <dbReference type="ARBA" id="ARBA00022801"/>
    </source>
</evidence>
<dbReference type="EC" id="2.7.7.49" evidence="1"/>
<dbReference type="CDD" id="cd00303">
    <property type="entry name" value="retropepsin_like"/>
    <property type="match status" value="1"/>
</dbReference>
<evidence type="ECO:0000256" key="3">
    <source>
        <dbReference type="ARBA" id="ARBA00022679"/>
    </source>
</evidence>
<dbReference type="AlphaFoldDB" id="A0A9K3HQ32"/>
<dbReference type="InterPro" id="IPR050951">
    <property type="entry name" value="Retrovirus_Pol_polyprotein"/>
</dbReference>
<reference evidence="11" key="2">
    <citation type="submission" date="2020-06" db="EMBL/GenBank/DDBJ databases">
        <title>Helianthus annuus Genome sequencing and assembly Release 2.</title>
        <authorList>
            <person name="Gouzy J."/>
            <person name="Langlade N."/>
            <person name="Munos S."/>
        </authorList>
    </citation>
    <scope>NUCLEOTIDE SEQUENCE</scope>
    <source>
        <tissue evidence="11">Leaves</tissue>
    </source>
</reference>
<dbReference type="Gene3D" id="3.30.420.10">
    <property type="entry name" value="Ribonuclease H-like superfamily/Ribonuclease H"/>
    <property type="match status" value="2"/>
</dbReference>
<keyword evidence="12" id="KW-1185">Reference proteome</keyword>
<dbReference type="InterPro" id="IPR021109">
    <property type="entry name" value="Peptidase_aspartic_dom_sf"/>
</dbReference>
<feature type="domain" description="Reverse transcriptase" evidence="9">
    <location>
        <begin position="189"/>
        <end position="368"/>
    </location>
</feature>
<evidence type="ECO:0000256" key="4">
    <source>
        <dbReference type="ARBA" id="ARBA00022695"/>
    </source>
</evidence>
<evidence type="ECO:0000259" key="9">
    <source>
        <dbReference type="PROSITE" id="PS50878"/>
    </source>
</evidence>
<dbReference type="InterPro" id="IPR012337">
    <property type="entry name" value="RNaseH-like_sf"/>
</dbReference>
<evidence type="ECO:0000256" key="8">
    <source>
        <dbReference type="ARBA" id="ARBA00022918"/>
    </source>
</evidence>
<dbReference type="GO" id="GO:0003676">
    <property type="term" value="F:nucleic acid binding"/>
    <property type="evidence" value="ECO:0007669"/>
    <property type="project" value="InterPro"/>
</dbReference>
<evidence type="ECO:0000256" key="2">
    <source>
        <dbReference type="ARBA" id="ARBA00022670"/>
    </source>
</evidence>
<keyword evidence="4 11" id="KW-0548">Nucleotidyltransferase</keyword>
<keyword evidence="6" id="KW-0255">Endonuclease</keyword>
<dbReference type="PANTHER" id="PTHR37984:SF5">
    <property type="entry name" value="PROTEIN NYNRIN-LIKE"/>
    <property type="match status" value="1"/>
</dbReference>
<keyword evidence="2" id="KW-0645">Protease</keyword>
<dbReference type="Proteomes" id="UP000215914">
    <property type="component" value="Unassembled WGS sequence"/>
</dbReference>
<comment type="caution">
    <text evidence="11">The sequence shown here is derived from an EMBL/GenBank/DDBJ whole genome shotgun (WGS) entry which is preliminary data.</text>
</comment>
<sequence length="913" mass="105035">MPRTKLSKPLYVEVATGKSLVLGSVIRGCQLNLDNHLFPIDLTPMQLGSFDIIVGMDLLTKHHAEVVCFDKIIRIPLSSGDVLEVRGEKPSGGLKLMSCMKAQSYLQEGYVAFHAHVTEEKGKSKNIQDIPIVRDYPEVFPDELPGLPPVRQVEFHIDLVPNANPIAKAPYRLAPSEMQKLSKQLQELSDKGFIQPSYSPWGAPVLFVKKKDGSFRMCIDYRELNKLTIKNRYPLPRIDDLFDQLQGATCFSKIDLNFGYYQLRVFEEDIPKTAFRTRYGHYEFTVMPFGLTNAPAIFMDLMNRVCKPYLDKFIIVFIDDILIYSKSRADHEQHLHLTLELLKKEQLFAKFSKCEFWLKEVQFLGHIVNEQGIHVDPSKIVAIKDWNIPTTPTEVRSFLGLAGYYRRFISNFSKIMVPLTALTQKNKPFEWGPKQEEAFQTLKQKLCDAPVLSLPEGNDDFIVYCDASNLGLGCVLMQRGKVIAYASRQLKVHEKNYTTHDLELGAVVFALKIWRHYLYGTKCVVFTDHKSLQHILNQKELNMRQRRWVELLNDYDCEICYHPGKANVVADALSRKERVKLHSVRTLSDLQTRVLQAQQFCVSQNLIGKELPRQLELKLEAKNDGLLYFNDRLWIPKQDDLRTLVMDESHKSRYSIHPGADKMYKDLHTKFWWPGMKKDVALYVSKCLTCLKVKAEYQRPSGLLVQPEIPVWKWENIAMDLITKLPRTSKGHDAIWVVIDRLTKSAHFIAIREDLSADKLAKIYVDEIVSRHGVPLDIISDRDARFSSHFWRTMQSALGTQLNLSTAYHPQIDGHSERTIQTLEDMLRACVIEFGGNWNSHLPLIKFSYNNSYHASINIAPFEALYDRKCRSPVCWNEVSEAQLTGPELILETTDKVKKIRDNLVTARSRQKS</sequence>
<dbReference type="GO" id="GO:0003964">
    <property type="term" value="F:RNA-directed DNA polymerase activity"/>
    <property type="evidence" value="ECO:0007669"/>
    <property type="project" value="UniProtKB-KW"/>
</dbReference>
<dbReference type="PANTHER" id="PTHR37984">
    <property type="entry name" value="PROTEIN CBG26694"/>
    <property type="match status" value="1"/>
</dbReference>
<dbReference type="Pfam" id="PF00078">
    <property type="entry name" value="RVT_1"/>
    <property type="match status" value="1"/>
</dbReference>
<keyword evidence="7 11" id="KW-0378">Hydrolase</keyword>
<keyword evidence="3 11" id="KW-0808">Transferase</keyword>
<name>A0A9K3HQ32_HELAN</name>
<dbReference type="FunFam" id="3.10.10.10:FF:000007">
    <property type="entry name" value="Retrovirus-related Pol polyprotein from transposon 17.6-like Protein"/>
    <property type="match status" value="1"/>
</dbReference>
<dbReference type="Gene3D" id="2.40.70.10">
    <property type="entry name" value="Acid Proteases"/>
    <property type="match status" value="1"/>
</dbReference>
<dbReference type="InterPro" id="IPR041373">
    <property type="entry name" value="RT_RNaseH"/>
</dbReference>
<gene>
    <name evidence="11" type="ORF">HanXRQr2_Chr11g0497981</name>
</gene>
<evidence type="ECO:0000313" key="12">
    <source>
        <dbReference type="Proteomes" id="UP000215914"/>
    </source>
</evidence>
<dbReference type="Gene3D" id="1.10.340.70">
    <property type="match status" value="1"/>
</dbReference>
<dbReference type="Pfam" id="PF08284">
    <property type="entry name" value="RVP_2"/>
    <property type="match status" value="1"/>
</dbReference>
<dbReference type="SUPFAM" id="SSF53098">
    <property type="entry name" value="Ribonuclease H-like"/>
    <property type="match status" value="1"/>
</dbReference>
<dbReference type="InterPro" id="IPR041588">
    <property type="entry name" value="Integrase_H2C2"/>
</dbReference>
<dbReference type="GO" id="GO:0004519">
    <property type="term" value="F:endonuclease activity"/>
    <property type="evidence" value="ECO:0007669"/>
    <property type="project" value="UniProtKB-KW"/>
</dbReference>
<dbReference type="GO" id="GO:0008233">
    <property type="term" value="F:peptidase activity"/>
    <property type="evidence" value="ECO:0007669"/>
    <property type="project" value="UniProtKB-KW"/>
</dbReference>
<organism evidence="11 12">
    <name type="scientific">Helianthus annuus</name>
    <name type="common">Common sunflower</name>
    <dbReference type="NCBI Taxonomy" id="4232"/>
    <lineage>
        <taxon>Eukaryota</taxon>
        <taxon>Viridiplantae</taxon>
        <taxon>Streptophyta</taxon>
        <taxon>Embryophyta</taxon>
        <taxon>Tracheophyta</taxon>
        <taxon>Spermatophyta</taxon>
        <taxon>Magnoliopsida</taxon>
        <taxon>eudicotyledons</taxon>
        <taxon>Gunneridae</taxon>
        <taxon>Pentapetalae</taxon>
        <taxon>asterids</taxon>
        <taxon>campanulids</taxon>
        <taxon>Asterales</taxon>
        <taxon>Asteraceae</taxon>
        <taxon>Asteroideae</taxon>
        <taxon>Heliantheae alliance</taxon>
        <taxon>Heliantheae</taxon>
        <taxon>Helianthus</taxon>
    </lineage>
</organism>
<reference evidence="11" key="1">
    <citation type="journal article" date="2017" name="Nature">
        <title>The sunflower genome provides insights into oil metabolism, flowering and Asterid evolution.</title>
        <authorList>
            <person name="Badouin H."/>
            <person name="Gouzy J."/>
            <person name="Grassa C.J."/>
            <person name="Murat F."/>
            <person name="Staton S.E."/>
            <person name="Cottret L."/>
            <person name="Lelandais-Briere C."/>
            <person name="Owens G.L."/>
            <person name="Carrere S."/>
            <person name="Mayjonade B."/>
            <person name="Legrand L."/>
            <person name="Gill N."/>
            <person name="Kane N.C."/>
            <person name="Bowers J.E."/>
            <person name="Hubner S."/>
            <person name="Bellec A."/>
            <person name="Berard A."/>
            <person name="Berges H."/>
            <person name="Blanchet N."/>
            <person name="Boniface M.C."/>
            <person name="Brunel D."/>
            <person name="Catrice O."/>
            <person name="Chaidir N."/>
            <person name="Claudel C."/>
            <person name="Donnadieu C."/>
            <person name="Faraut T."/>
            <person name="Fievet G."/>
            <person name="Helmstetter N."/>
            <person name="King M."/>
            <person name="Knapp S.J."/>
            <person name="Lai Z."/>
            <person name="Le Paslier M.C."/>
            <person name="Lippi Y."/>
            <person name="Lorenzon L."/>
            <person name="Mandel J.R."/>
            <person name="Marage G."/>
            <person name="Marchand G."/>
            <person name="Marquand E."/>
            <person name="Bret-Mestries E."/>
            <person name="Morien E."/>
            <person name="Nambeesan S."/>
            <person name="Nguyen T."/>
            <person name="Pegot-Espagnet P."/>
            <person name="Pouilly N."/>
            <person name="Raftis F."/>
            <person name="Sallet E."/>
            <person name="Schiex T."/>
            <person name="Thomas J."/>
            <person name="Vandecasteele C."/>
            <person name="Vares D."/>
            <person name="Vear F."/>
            <person name="Vautrin S."/>
            <person name="Crespi M."/>
            <person name="Mangin B."/>
            <person name="Burke J.M."/>
            <person name="Salse J."/>
            <person name="Munos S."/>
            <person name="Vincourt P."/>
            <person name="Rieseberg L.H."/>
            <person name="Langlade N.B."/>
        </authorList>
    </citation>
    <scope>NUCLEOTIDE SEQUENCE</scope>
    <source>
        <tissue evidence="11">Leaves</tissue>
    </source>
</reference>
<dbReference type="InterPro" id="IPR043128">
    <property type="entry name" value="Rev_trsase/Diguanyl_cyclase"/>
</dbReference>
<dbReference type="FunFam" id="3.10.20.370:FF:000001">
    <property type="entry name" value="Retrovirus-related Pol polyprotein from transposon 17.6-like protein"/>
    <property type="match status" value="1"/>
</dbReference>
<dbReference type="InterPro" id="IPR001584">
    <property type="entry name" value="Integrase_cat-core"/>
</dbReference>
<dbReference type="SUPFAM" id="SSF56672">
    <property type="entry name" value="DNA/RNA polymerases"/>
    <property type="match status" value="1"/>
</dbReference>
<dbReference type="PROSITE" id="PS50878">
    <property type="entry name" value="RT_POL"/>
    <property type="match status" value="1"/>
</dbReference>
<evidence type="ECO:0000313" key="11">
    <source>
        <dbReference type="EMBL" id="KAF5782607.1"/>
    </source>
</evidence>
<dbReference type="FunFam" id="3.30.70.270:FF:000020">
    <property type="entry name" value="Transposon Tf2-6 polyprotein-like Protein"/>
    <property type="match status" value="1"/>
</dbReference>
<proteinExistence type="predicted"/>
<evidence type="ECO:0000256" key="6">
    <source>
        <dbReference type="ARBA" id="ARBA00022759"/>
    </source>
</evidence>
<dbReference type="Pfam" id="PF17917">
    <property type="entry name" value="RT_RNaseH"/>
    <property type="match status" value="1"/>
</dbReference>
<protein>
    <recommendedName>
        <fullName evidence="1">RNA-directed DNA polymerase</fullName>
        <ecNumber evidence="1">2.7.7.49</ecNumber>
    </recommendedName>
</protein>
<dbReference type="CDD" id="cd09274">
    <property type="entry name" value="RNase_HI_RT_Ty3"/>
    <property type="match status" value="1"/>
</dbReference>
<evidence type="ECO:0000256" key="1">
    <source>
        <dbReference type="ARBA" id="ARBA00012493"/>
    </source>
</evidence>
<dbReference type="InterPro" id="IPR036397">
    <property type="entry name" value="RNaseH_sf"/>
</dbReference>
<keyword evidence="5" id="KW-0540">Nuclease</keyword>
<dbReference type="Gramene" id="mRNA:HanXRQr2_Chr11g0497981">
    <property type="protein sequence ID" value="CDS:HanXRQr2_Chr11g0497981.1"/>
    <property type="gene ID" value="HanXRQr2_Chr11g0497981"/>
</dbReference>
<dbReference type="GO" id="GO:0006508">
    <property type="term" value="P:proteolysis"/>
    <property type="evidence" value="ECO:0007669"/>
    <property type="project" value="UniProtKB-KW"/>
</dbReference>
<dbReference type="Gene3D" id="3.10.10.10">
    <property type="entry name" value="HIV Type 1 Reverse Transcriptase, subunit A, domain 1"/>
    <property type="match status" value="1"/>
</dbReference>
<feature type="domain" description="Integrase catalytic" evidence="10">
    <location>
        <begin position="706"/>
        <end position="869"/>
    </location>
</feature>
<evidence type="ECO:0000256" key="5">
    <source>
        <dbReference type="ARBA" id="ARBA00022722"/>
    </source>
</evidence>
<dbReference type="EMBL" id="MNCJ02000326">
    <property type="protein sequence ID" value="KAF5782607.1"/>
    <property type="molecule type" value="Genomic_DNA"/>
</dbReference>
<evidence type="ECO:0000259" key="10">
    <source>
        <dbReference type="PROSITE" id="PS50994"/>
    </source>
</evidence>
<dbReference type="PROSITE" id="PS50994">
    <property type="entry name" value="INTEGRASE"/>
    <property type="match status" value="1"/>
</dbReference>
<dbReference type="CDD" id="cd01647">
    <property type="entry name" value="RT_LTR"/>
    <property type="match status" value="1"/>
</dbReference>